<evidence type="ECO:0000256" key="5">
    <source>
        <dbReference type="RuleBase" id="RU368084"/>
    </source>
</evidence>
<feature type="non-terminal residue" evidence="8">
    <location>
        <position position="1"/>
    </location>
</feature>
<dbReference type="InterPro" id="IPR007220">
    <property type="entry name" value="ORC2"/>
</dbReference>
<proteinExistence type="inferred from homology"/>
<comment type="similarity">
    <text evidence="2 5">Belongs to the ORC2 family.</text>
</comment>
<dbReference type="InterPro" id="IPR056773">
    <property type="entry name" value="WHD_ORC2"/>
</dbReference>
<evidence type="ECO:0000313" key="9">
    <source>
        <dbReference type="Proteomes" id="UP000193067"/>
    </source>
</evidence>
<evidence type="ECO:0000259" key="7">
    <source>
        <dbReference type="Pfam" id="PF24882"/>
    </source>
</evidence>
<dbReference type="GO" id="GO:0005664">
    <property type="term" value="C:nuclear origin of replication recognition complex"/>
    <property type="evidence" value="ECO:0007669"/>
    <property type="project" value="UniProtKB-UniRule"/>
</dbReference>
<dbReference type="OrthoDB" id="346673at2759"/>
<comment type="subunit">
    <text evidence="5">Component of the origin recognition complex (ORC).</text>
</comment>
<dbReference type="GO" id="GO:0006260">
    <property type="term" value="P:DNA replication"/>
    <property type="evidence" value="ECO:0007669"/>
    <property type="project" value="UniProtKB-UniRule"/>
</dbReference>
<dbReference type="AlphaFoldDB" id="A0A1Y2ILR2"/>
<name>A0A1Y2ILR2_TRAC3</name>
<dbReference type="Pfam" id="PF24882">
    <property type="entry name" value="WHD_ORC2"/>
    <property type="match status" value="1"/>
</dbReference>
<evidence type="ECO:0000259" key="6">
    <source>
        <dbReference type="Pfam" id="PF04084"/>
    </source>
</evidence>
<dbReference type="EMBL" id="KZ084107">
    <property type="protein sequence ID" value="OSD02050.1"/>
    <property type="molecule type" value="Genomic_DNA"/>
</dbReference>
<dbReference type="InterPro" id="IPR056772">
    <property type="entry name" value="RecA-like_ORC2"/>
</dbReference>
<accession>A0A1Y2ILR2</accession>
<dbReference type="PANTHER" id="PTHR14052:SF0">
    <property type="entry name" value="ORIGIN RECOGNITION COMPLEX SUBUNIT 2"/>
    <property type="match status" value="1"/>
</dbReference>
<dbReference type="Proteomes" id="UP000193067">
    <property type="component" value="Unassembled WGS sequence"/>
</dbReference>
<evidence type="ECO:0000256" key="4">
    <source>
        <dbReference type="ARBA" id="ARBA00023242"/>
    </source>
</evidence>
<sequence>EDEPSQGFATHTAFDAYFQLAAKPARTSSNVFSALLPPLAPETASALLSAPRAPAPRLWEDASVRGAAYRRFRTELEEGFNLLFYGCGSKRAFLNGFAGWLAGRGAHVVVANGFQPSFAFRDLLGAIERVPGVLGDAGEPAASSSSSSAGGLDAQVQRIHSFFSRAPPPSTTTDAGLPHLYIIAHNIEGAAFRAPKHRAALALLALAPRVHLCASVDHVVGAPLRWSLSELFARKPPPPPPPAHAESASATATAPKRGFAWLWHDLTTLAPYDFELAYADPTVLTGASALRGARAPAAAAAAAASAALGAAAASAGGGGLVTETAARHVLASVTQKAKKLFALLGTKQLEVMDAPAASQGAAAGDGGGAGAYDYDRLFAAARDNFVAQNDTALRALLGEFRDHGLVVAAAGGAGGGGGGGGGEALWIPMRRDALLKVVADLKA</sequence>
<comment type="subcellular location">
    <subcellularLocation>
        <location evidence="1 5">Nucleus</location>
    </subcellularLocation>
</comment>
<dbReference type="PANTHER" id="PTHR14052">
    <property type="entry name" value="ORIGIN RECOGNITION COMPLEX SUBUNIT 2"/>
    <property type="match status" value="1"/>
</dbReference>
<feature type="non-terminal residue" evidence="8">
    <location>
        <position position="443"/>
    </location>
</feature>
<keyword evidence="9" id="KW-1185">Reference proteome</keyword>
<evidence type="ECO:0000256" key="2">
    <source>
        <dbReference type="ARBA" id="ARBA00007421"/>
    </source>
</evidence>
<dbReference type="Pfam" id="PF04084">
    <property type="entry name" value="RecA-like_ORC2"/>
    <property type="match status" value="1"/>
</dbReference>
<feature type="domain" description="Origin recognition complex subunit 2 winged-helix" evidence="7">
    <location>
        <begin position="366"/>
        <end position="432"/>
    </location>
</feature>
<evidence type="ECO:0000256" key="3">
    <source>
        <dbReference type="ARBA" id="ARBA00022705"/>
    </source>
</evidence>
<protein>
    <recommendedName>
        <fullName evidence="5">Origin recognition complex subunit 2</fullName>
    </recommendedName>
</protein>
<feature type="domain" description="Origin recognition complex subunit 2 RecA-like" evidence="6">
    <location>
        <begin position="67"/>
        <end position="266"/>
    </location>
</feature>
<comment type="function">
    <text evidence="5">Component of the origin recognition complex (ORC) that binds origins of replication. DNA-binding is ATP-dependent. ORC is required to assemble the pre-replication complex necessary to initiate DNA replication.</text>
</comment>
<evidence type="ECO:0000313" key="8">
    <source>
        <dbReference type="EMBL" id="OSD02050.1"/>
    </source>
</evidence>
<keyword evidence="3 5" id="KW-0235">DNA replication</keyword>
<organism evidence="8 9">
    <name type="scientific">Trametes coccinea (strain BRFM310)</name>
    <name type="common">Pycnoporus coccineus</name>
    <dbReference type="NCBI Taxonomy" id="1353009"/>
    <lineage>
        <taxon>Eukaryota</taxon>
        <taxon>Fungi</taxon>
        <taxon>Dikarya</taxon>
        <taxon>Basidiomycota</taxon>
        <taxon>Agaricomycotina</taxon>
        <taxon>Agaricomycetes</taxon>
        <taxon>Polyporales</taxon>
        <taxon>Polyporaceae</taxon>
        <taxon>Trametes</taxon>
    </lineage>
</organism>
<reference evidence="8 9" key="1">
    <citation type="journal article" date="2015" name="Biotechnol. Biofuels">
        <title>Enhanced degradation of softwood versus hardwood by the white-rot fungus Pycnoporus coccineus.</title>
        <authorList>
            <person name="Couturier M."/>
            <person name="Navarro D."/>
            <person name="Chevret D."/>
            <person name="Henrissat B."/>
            <person name="Piumi F."/>
            <person name="Ruiz-Duenas F.J."/>
            <person name="Martinez A.T."/>
            <person name="Grigoriev I.V."/>
            <person name="Riley R."/>
            <person name="Lipzen A."/>
            <person name="Berrin J.G."/>
            <person name="Master E.R."/>
            <person name="Rosso M.N."/>
        </authorList>
    </citation>
    <scope>NUCLEOTIDE SEQUENCE [LARGE SCALE GENOMIC DNA]</scope>
    <source>
        <strain evidence="8 9">BRFM310</strain>
    </source>
</reference>
<gene>
    <name evidence="8" type="ORF">PYCCODRAFT_1353968</name>
</gene>
<dbReference type="GO" id="GO:0003688">
    <property type="term" value="F:DNA replication origin binding"/>
    <property type="evidence" value="ECO:0007669"/>
    <property type="project" value="UniProtKB-UniRule"/>
</dbReference>
<evidence type="ECO:0000256" key="1">
    <source>
        <dbReference type="ARBA" id="ARBA00004123"/>
    </source>
</evidence>
<keyword evidence="4 5" id="KW-0539">Nucleus</keyword>
<dbReference type="STRING" id="1353009.A0A1Y2ILR2"/>